<dbReference type="CDD" id="cd16454">
    <property type="entry name" value="RING-H2_PA-TM-RING"/>
    <property type="match status" value="1"/>
</dbReference>
<evidence type="ECO:0000256" key="1">
    <source>
        <dbReference type="ARBA" id="ARBA00022723"/>
    </source>
</evidence>
<keyword evidence="3" id="KW-0862">Zinc</keyword>
<keyword evidence="1" id="KW-0479">Metal-binding</keyword>
<evidence type="ECO:0000256" key="2">
    <source>
        <dbReference type="ARBA" id="ARBA00022771"/>
    </source>
</evidence>
<dbReference type="Proteomes" id="UP001370490">
    <property type="component" value="Unassembled WGS sequence"/>
</dbReference>
<dbReference type="PANTHER" id="PTHR45931">
    <property type="entry name" value="SI:CH211-59O9.10"/>
    <property type="match status" value="1"/>
</dbReference>
<proteinExistence type="predicted"/>
<evidence type="ECO:0000313" key="6">
    <source>
        <dbReference type="EMBL" id="KAK6942339.1"/>
    </source>
</evidence>
<evidence type="ECO:0000256" key="4">
    <source>
        <dbReference type="PROSITE-ProRule" id="PRU00175"/>
    </source>
</evidence>
<dbReference type="GO" id="GO:0061630">
    <property type="term" value="F:ubiquitin protein ligase activity"/>
    <property type="evidence" value="ECO:0007669"/>
    <property type="project" value="TreeGrafter"/>
</dbReference>
<dbReference type="PROSITE" id="PS50089">
    <property type="entry name" value="ZF_RING_2"/>
    <property type="match status" value="1"/>
</dbReference>
<dbReference type="GO" id="GO:0006511">
    <property type="term" value="P:ubiquitin-dependent protein catabolic process"/>
    <property type="evidence" value="ECO:0007669"/>
    <property type="project" value="TreeGrafter"/>
</dbReference>
<dbReference type="SMART" id="SM00184">
    <property type="entry name" value="RING"/>
    <property type="match status" value="1"/>
</dbReference>
<keyword evidence="7" id="KW-1185">Reference proteome</keyword>
<dbReference type="Pfam" id="PF13639">
    <property type="entry name" value="zf-RING_2"/>
    <property type="match status" value="1"/>
</dbReference>
<dbReference type="GO" id="GO:0008270">
    <property type="term" value="F:zinc ion binding"/>
    <property type="evidence" value="ECO:0007669"/>
    <property type="project" value="UniProtKB-KW"/>
</dbReference>
<evidence type="ECO:0000313" key="7">
    <source>
        <dbReference type="Proteomes" id="UP001370490"/>
    </source>
</evidence>
<dbReference type="InterPro" id="IPR051834">
    <property type="entry name" value="RING_finger_E3_ligase"/>
</dbReference>
<comment type="caution">
    <text evidence="6">The sequence shown here is derived from an EMBL/GenBank/DDBJ whole genome shotgun (WGS) entry which is preliminary data.</text>
</comment>
<dbReference type="Gene3D" id="3.30.40.10">
    <property type="entry name" value="Zinc/RING finger domain, C3HC4 (zinc finger)"/>
    <property type="match status" value="1"/>
</dbReference>
<dbReference type="InterPro" id="IPR001841">
    <property type="entry name" value="Znf_RING"/>
</dbReference>
<sequence length="240" mass="26484">MELDAIVSTFIDMGSPRIRVRTPAISVNSDHAVRPSISLNLKQFRHIQSLSPTGDVSVVETALISDISACSMLHPSAFSSSLRQRSSVSTFLLQFPLAVQVYIHLASEISDFIDGLMTRMPSEILMKSQVQVEMDIINVDLYGLYERVPFDTAIDAAHEFDDGDQAGGRGLSKSVIQKSLKRLDIKDVEEEGGNCVVCLEGLSKEVSSLPCSHVFHEPCITRWLEGSSSCPICRFQIHDQ</sequence>
<dbReference type="AlphaFoldDB" id="A0AAN8VXY0"/>
<feature type="domain" description="RING-type" evidence="5">
    <location>
        <begin position="195"/>
        <end position="234"/>
    </location>
</feature>
<dbReference type="InterPro" id="IPR013083">
    <property type="entry name" value="Znf_RING/FYVE/PHD"/>
</dbReference>
<gene>
    <name evidence="6" type="ORF">RJ641_027716</name>
</gene>
<name>A0AAN8VXY0_9MAGN</name>
<evidence type="ECO:0000256" key="3">
    <source>
        <dbReference type="ARBA" id="ARBA00022833"/>
    </source>
</evidence>
<dbReference type="PANTHER" id="PTHR45931:SF16">
    <property type="entry name" value="RING_U-BOX SUPERFAMILY PROTEIN"/>
    <property type="match status" value="1"/>
</dbReference>
<dbReference type="SUPFAM" id="SSF57850">
    <property type="entry name" value="RING/U-box"/>
    <property type="match status" value="1"/>
</dbReference>
<protein>
    <submittedName>
        <fullName evidence="6">Zinc finger, RING-type</fullName>
    </submittedName>
</protein>
<keyword evidence="2 4" id="KW-0863">Zinc-finger</keyword>
<dbReference type="GO" id="GO:0005634">
    <property type="term" value="C:nucleus"/>
    <property type="evidence" value="ECO:0007669"/>
    <property type="project" value="TreeGrafter"/>
</dbReference>
<evidence type="ECO:0000259" key="5">
    <source>
        <dbReference type="PROSITE" id="PS50089"/>
    </source>
</evidence>
<reference evidence="6 7" key="1">
    <citation type="submission" date="2023-12" db="EMBL/GenBank/DDBJ databases">
        <title>A high-quality genome assembly for Dillenia turbinata (Dilleniales).</title>
        <authorList>
            <person name="Chanderbali A."/>
        </authorList>
    </citation>
    <scope>NUCLEOTIDE SEQUENCE [LARGE SCALE GENOMIC DNA]</scope>
    <source>
        <strain evidence="6">LSX21</strain>
        <tissue evidence="6">Leaf</tissue>
    </source>
</reference>
<dbReference type="EMBL" id="JBAMMX010000004">
    <property type="protein sequence ID" value="KAK6942339.1"/>
    <property type="molecule type" value="Genomic_DNA"/>
</dbReference>
<organism evidence="6 7">
    <name type="scientific">Dillenia turbinata</name>
    <dbReference type="NCBI Taxonomy" id="194707"/>
    <lineage>
        <taxon>Eukaryota</taxon>
        <taxon>Viridiplantae</taxon>
        <taxon>Streptophyta</taxon>
        <taxon>Embryophyta</taxon>
        <taxon>Tracheophyta</taxon>
        <taxon>Spermatophyta</taxon>
        <taxon>Magnoliopsida</taxon>
        <taxon>eudicotyledons</taxon>
        <taxon>Gunneridae</taxon>
        <taxon>Pentapetalae</taxon>
        <taxon>Dilleniales</taxon>
        <taxon>Dilleniaceae</taxon>
        <taxon>Dillenia</taxon>
    </lineage>
</organism>
<accession>A0AAN8VXY0</accession>